<gene>
    <name evidence="2" type="ORF">IAC04_00740</name>
</gene>
<proteinExistence type="predicted"/>
<name>A0A9D2GPQ1_9BACT</name>
<feature type="chain" id="PRO_5039499336" description="M3 family oligoendopeptidase" evidence="1">
    <location>
        <begin position="22"/>
        <end position="683"/>
    </location>
</feature>
<dbReference type="SUPFAM" id="SSF55486">
    <property type="entry name" value="Metalloproteases ('zincins'), catalytic domain"/>
    <property type="match status" value="1"/>
</dbReference>
<dbReference type="Proteomes" id="UP000824115">
    <property type="component" value="Unassembled WGS sequence"/>
</dbReference>
<keyword evidence="1" id="KW-0732">Signal</keyword>
<feature type="signal peptide" evidence="1">
    <location>
        <begin position="1"/>
        <end position="21"/>
    </location>
</feature>
<organism evidence="2 3">
    <name type="scientific">Candidatus Coprenecus stercoravium</name>
    <dbReference type="NCBI Taxonomy" id="2840735"/>
    <lineage>
        <taxon>Bacteria</taxon>
        <taxon>Pseudomonadati</taxon>
        <taxon>Bacteroidota</taxon>
        <taxon>Bacteroidia</taxon>
        <taxon>Bacteroidales</taxon>
        <taxon>Rikenellaceae</taxon>
        <taxon>Rikenellaceae incertae sedis</taxon>
        <taxon>Candidatus Coprenecus</taxon>
    </lineage>
</organism>
<evidence type="ECO:0008006" key="4">
    <source>
        <dbReference type="Google" id="ProtNLM"/>
    </source>
</evidence>
<protein>
    <recommendedName>
        <fullName evidence="4">M3 family oligoendopeptidase</fullName>
    </recommendedName>
</protein>
<evidence type="ECO:0000256" key="1">
    <source>
        <dbReference type="SAM" id="SignalP"/>
    </source>
</evidence>
<dbReference type="PROSITE" id="PS51257">
    <property type="entry name" value="PROKAR_LIPOPROTEIN"/>
    <property type="match status" value="1"/>
</dbReference>
<evidence type="ECO:0000313" key="3">
    <source>
        <dbReference type="Proteomes" id="UP000824115"/>
    </source>
</evidence>
<reference evidence="2" key="1">
    <citation type="journal article" date="2021" name="PeerJ">
        <title>Extensive microbial diversity within the chicken gut microbiome revealed by metagenomics and culture.</title>
        <authorList>
            <person name="Gilroy R."/>
            <person name="Ravi A."/>
            <person name="Getino M."/>
            <person name="Pursley I."/>
            <person name="Horton D.L."/>
            <person name="Alikhan N.F."/>
            <person name="Baker D."/>
            <person name="Gharbi K."/>
            <person name="Hall N."/>
            <person name="Watson M."/>
            <person name="Adriaenssens E.M."/>
            <person name="Foster-Nyarko E."/>
            <person name="Jarju S."/>
            <person name="Secka A."/>
            <person name="Antonio M."/>
            <person name="Oren A."/>
            <person name="Chaudhuri R.R."/>
            <person name="La Ragione R."/>
            <person name="Hildebrand F."/>
            <person name="Pallen M.J."/>
        </authorList>
    </citation>
    <scope>NUCLEOTIDE SEQUENCE</scope>
    <source>
        <strain evidence="2">Gambia16-554</strain>
    </source>
</reference>
<dbReference type="EMBL" id="DXAW01000021">
    <property type="protein sequence ID" value="HIZ85004.1"/>
    <property type="molecule type" value="Genomic_DNA"/>
</dbReference>
<sequence length="683" mass="77857">MKRRPTAILAAASMIMSSCNGNNNDNQQKTMSNISEETIGRTVQAIVEKCPQADKALVQKGVAQAAALWRTEDGTEAEFGQFAAESYAATPEERKVLFDKLSAAFETLYGTSNQVAVRLQAPLHLTGPELTGIDYILGAFDPYSHLSDDLFANKTAFVTILNFPFYTLEEKNTLGKDWSRLEWAYARMGDAFTTRVPAAVKARYAQVLSGCENYIASYNIMMGHLLTDDGRRLFPEDMVLLSHWNLRDELKSNYADIPDANEKQEMIYQVMLRIVDQTIPKDVVNNPAYDWAPYSNKTWKDGKEVQLQPETDVRYSHILNTFHVEEQIDLYSPELPTGIARNFEEGMEVSAKDIEELFIRLISSGEVKEVAALIKERLGRDLRPYDIWYDGFKSRSAMPEDRLTEMTRRKYPDAQAFAKDMPRMLRYLGFPAHDAGYIADRIVVEPARGSGHAWGAQGRWEPARLRTRIGDKGMDYKGYNIAIHEFGHNVEQTLDLYDIDYYMLNGVPNTAFTEALAFIFQKRDLQLLGFDYEMDDNTTLDIFWGAYEIMGVALVDMYTWQWLYSHPEATASELRDAVNSIAKDVWNKYYAPMLGTPDCPLLAVYSHMVNSPMYLPYYPFGHIIEYQLECHLAKCRTKTEFASELRRIYTLGRLTPHIWMQQAVGSEVSVDSLLEAVSTIFSK</sequence>
<dbReference type="AlphaFoldDB" id="A0A9D2GPQ1"/>
<accession>A0A9D2GPQ1</accession>
<comment type="caution">
    <text evidence="2">The sequence shown here is derived from an EMBL/GenBank/DDBJ whole genome shotgun (WGS) entry which is preliminary data.</text>
</comment>
<evidence type="ECO:0000313" key="2">
    <source>
        <dbReference type="EMBL" id="HIZ85004.1"/>
    </source>
</evidence>
<reference evidence="2" key="2">
    <citation type="submission" date="2021-04" db="EMBL/GenBank/DDBJ databases">
        <authorList>
            <person name="Gilroy R."/>
        </authorList>
    </citation>
    <scope>NUCLEOTIDE SEQUENCE</scope>
    <source>
        <strain evidence="2">Gambia16-554</strain>
    </source>
</reference>